<keyword evidence="2" id="KW-1185">Reference proteome</keyword>
<dbReference type="Proteomes" id="UP000007590">
    <property type="component" value="Chromosome"/>
</dbReference>
<dbReference type="PANTHER" id="PTHR41291:SF1">
    <property type="entry name" value="DNA ALKYLATION REPAIR PROTEIN"/>
    <property type="match status" value="1"/>
</dbReference>
<dbReference type="AlphaFoldDB" id="H8KQB1"/>
<accession>H8KQB1</accession>
<gene>
    <name evidence="1" type="ordered locus">Solca_1317</name>
</gene>
<organism evidence="1 2">
    <name type="scientific">Solitalea canadensis (strain ATCC 29591 / DSM 3403 / JCM 21819 / LMG 8368 / NBRC 15130 / NCIMB 12057 / USAM 9D)</name>
    <name type="common">Flexibacter canadensis</name>
    <dbReference type="NCBI Taxonomy" id="929556"/>
    <lineage>
        <taxon>Bacteria</taxon>
        <taxon>Pseudomonadati</taxon>
        <taxon>Bacteroidota</taxon>
        <taxon>Sphingobacteriia</taxon>
        <taxon>Sphingobacteriales</taxon>
        <taxon>Sphingobacteriaceae</taxon>
        <taxon>Solitalea</taxon>
    </lineage>
</organism>
<dbReference type="CDD" id="cd06561">
    <property type="entry name" value="AlkD_like"/>
    <property type="match status" value="1"/>
</dbReference>
<evidence type="ECO:0000313" key="2">
    <source>
        <dbReference type="Proteomes" id="UP000007590"/>
    </source>
</evidence>
<proteinExistence type="predicted"/>
<dbReference type="eggNOG" id="COG4912">
    <property type="taxonomic scope" value="Bacteria"/>
</dbReference>
<dbReference type="OrthoDB" id="1117222at2"/>
<dbReference type="STRING" id="929556.Solca_1317"/>
<dbReference type="Gene3D" id="1.25.10.90">
    <property type="match status" value="1"/>
</dbReference>
<dbReference type="KEGG" id="scn:Solca_1317"/>
<dbReference type="HOGENOM" id="CLU_061369_0_1_10"/>
<protein>
    <submittedName>
        <fullName evidence="1">Putative DNA alkylation repair enzyme</fullName>
    </submittedName>
</protein>
<sequence length="225" mass="25446">MTVKEILSQLEALSNEKVRAHNVKYGAGDNQFGVKMGDIRTLANKIKINHPLALALWDTGNIEARLLATLIIKPTDLTNDVIEQMVKSERFSQVADWLYSYVIKNYPDKETLRQKWMSTDDIMAARAGWSLTSGRVARNPDGLDLSSLLDRIEKEMPLAAPEVQWTMNSTLATIGINFPEHRKRAIEIGERLGVYRDYPVSKGCTSPFAPIWINEMVGRQEKSKK</sequence>
<dbReference type="InterPro" id="IPR016024">
    <property type="entry name" value="ARM-type_fold"/>
</dbReference>
<evidence type="ECO:0000313" key="1">
    <source>
        <dbReference type="EMBL" id="AFD06406.1"/>
    </source>
</evidence>
<dbReference type="EMBL" id="CP003349">
    <property type="protein sequence ID" value="AFD06406.1"/>
    <property type="molecule type" value="Genomic_DNA"/>
</dbReference>
<reference evidence="1" key="1">
    <citation type="submission" date="2012-02" db="EMBL/GenBank/DDBJ databases">
        <title>The complete genome of Solitalea canadensis DSM 3403.</title>
        <authorList>
            <consortium name="US DOE Joint Genome Institute (JGI-PGF)"/>
            <person name="Lucas S."/>
            <person name="Copeland A."/>
            <person name="Lapidus A."/>
            <person name="Glavina del Rio T."/>
            <person name="Dalin E."/>
            <person name="Tice H."/>
            <person name="Bruce D."/>
            <person name="Goodwin L."/>
            <person name="Pitluck S."/>
            <person name="Peters L."/>
            <person name="Ovchinnikova G."/>
            <person name="Lu M."/>
            <person name="Kyrpides N."/>
            <person name="Mavromatis K."/>
            <person name="Ivanova N."/>
            <person name="Brettin T."/>
            <person name="Detter J.C."/>
            <person name="Han C."/>
            <person name="Larimer F."/>
            <person name="Land M."/>
            <person name="Hauser L."/>
            <person name="Markowitz V."/>
            <person name="Cheng J.-F."/>
            <person name="Hugenholtz P."/>
            <person name="Woyke T."/>
            <person name="Wu D."/>
            <person name="Spring S."/>
            <person name="Schroeder M."/>
            <person name="Kopitz M."/>
            <person name="Brambilla E."/>
            <person name="Klenk H.-P."/>
            <person name="Eisen J.A."/>
        </authorList>
    </citation>
    <scope>NUCLEOTIDE SEQUENCE</scope>
    <source>
        <strain evidence="1">DSM 3403</strain>
    </source>
</reference>
<dbReference type="InterPro" id="IPR014825">
    <property type="entry name" value="DNA_alkylation"/>
</dbReference>
<name>H8KQB1_SOLCM</name>
<dbReference type="RefSeq" id="WP_014679633.1">
    <property type="nucleotide sequence ID" value="NC_017770.1"/>
</dbReference>
<dbReference type="PANTHER" id="PTHR41291">
    <property type="entry name" value="DNA ALKYLATION REPAIR PROTEIN"/>
    <property type="match status" value="1"/>
</dbReference>
<dbReference type="Pfam" id="PF08713">
    <property type="entry name" value="DNA_alkylation"/>
    <property type="match status" value="1"/>
</dbReference>
<dbReference type="SUPFAM" id="SSF48371">
    <property type="entry name" value="ARM repeat"/>
    <property type="match status" value="1"/>
</dbReference>